<gene>
    <name evidence="1" type="ORF">CDAR_431641</name>
</gene>
<dbReference type="AlphaFoldDB" id="A0AAV4SXM4"/>
<organism evidence="1 2">
    <name type="scientific">Caerostris darwini</name>
    <dbReference type="NCBI Taxonomy" id="1538125"/>
    <lineage>
        <taxon>Eukaryota</taxon>
        <taxon>Metazoa</taxon>
        <taxon>Ecdysozoa</taxon>
        <taxon>Arthropoda</taxon>
        <taxon>Chelicerata</taxon>
        <taxon>Arachnida</taxon>
        <taxon>Araneae</taxon>
        <taxon>Araneomorphae</taxon>
        <taxon>Entelegynae</taxon>
        <taxon>Araneoidea</taxon>
        <taxon>Araneidae</taxon>
        <taxon>Caerostris</taxon>
    </lineage>
</organism>
<comment type="caution">
    <text evidence="1">The sequence shown here is derived from an EMBL/GenBank/DDBJ whole genome shotgun (WGS) entry which is preliminary data.</text>
</comment>
<reference evidence="1 2" key="1">
    <citation type="submission" date="2021-06" db="EMBL/GenBank/DDBJ databases">
        <title>Caerostris darwini draft genome.</title>
        <authorList>
            <person name="Kono N."/>
            <person name="Arakawa K."/>
        </authorList>
    </citation>
    <scope>NUCLEOTIDE SEQUENCE [LARGE SCALE GENOMIC DNA]</scope>
</reference>
<dbReference type="EMBL" id="BPLQ01008493">
    <property type="protein sequence ID" value="GIY37691.1"/>
    <property type="molecule type" value="Genomic_DNA"/>
</dbReference>
<accession>A0AAV4SXM4</accession>
<protein>
    <submittedName>
        <fullName evidence="1">Uncharacterized protein</fullName>
    </submittedName>
</protein>
<evidence type="ECO:0000313" key="1">
    <source>
        <dbReference type="EMBL" id="GIY37691.1"/>
    </source>
</evidence>
<dbReference type="Proteomes" id="UP001054837">
    <property type="component" value="Unassembled WGS sequence"/>
</dbReference>
<proteinExistence type="predicted"/>
<sequence length="104" mass="11555">MSAQELANFIGFWEPTVRVRRVTDQPVINYAAGQAKRPPGHSYGVYARVEDGMLRQYVSAASFPAPMRTGILACLLKFLLIFTHCLRSGNLDGLCNNVWIGLLN</sequence>
<name>A0AAV4SXM4_9ARAC</name>
<keyword evidence="2" id="KW-1185">Reference proteome</keyword>
<evidence type="ECO:0000313" key="2">
    <source>
        <dbReference type="Proteomes" id="UP001054837"/>
    </source>
</evidence>